<sequence length="214" mass="23702">MIVVSTTIGSNDMLIAAKKKYDIQKLKGLLSAEFEMKDLGAARKILGMEIIRDRERRKLFLSQRSYIQKVLARFGMSSSKPIDTPVLPISISLPCSLHSQKKRRSTSEVGLIYGGDTQRLVTGYSDSDYAGDVDTRRSMTGYVFTLGGSVVSWKATLQPTVTLSTTEAEYMALTEAAKEGIWLKGLVVILQAQKEVEVVGSRPYELKVELGWNS</sequence>
<dbReference type="AlphaFoldDB" id="A0A3Q7GMB0"/>
<proteinExistence type="predicted"/>
<dbReference type="EnsemblPlants" id="Solyc05g046045.1.1">
    <property type="protein sequence ID" value="Solyc05g046045.1.1"/>
    <property type="gene ID" value="Solyc05g046045.1"/>
</dbReference>
<feature type="domain" description="Reverse transcriptase Ty1/copia-type" evidence="1">
    <location>
        <begin position="10"/>
        <end position="87"/>
    </location>
</feature>
<dbReference type="CDD" id="cd09272">
    <property type="entry name" value="RNase_HI_RT_Ty1"/>
    <property type="match status" value="1"/>
</dbReference>
<accession>A0A3Q7GMB0</accession>
<dbReference type="Gramene" id="Solyc05g046045.1.1">
    <property type="protein sequence ID" value="Solyc05g046045.1.1"/>
    <property type="gene ID" value="Solyc05g046045.1"/>
</dbReference>
<dbReference type="InterPro" id="IPR013103">
    <property type="entry name" value="RVT_2"/>
</dbReference>
<evidence type="ECO:0000259" key="1">
    <source>
        <dbReference type="Pfam" id="PF07727"/>
    </source>
</evidence>
<dbReference type="Pfam" id="PF07727">
    <property type="entry name" value="RVT_2"/>
    <property type="match status" value="1"/>
</dbReference>
<dbReference type="Proteomes" id="UP000004994">
    <property type="component" value="Chromosome 5"/>
</dbReference>
<protein>
    <recommendedName>
        <fullName evidence="1">Reverse transcriptase Ty1/copia-type domain-containing protein</fullName>
    </recommendedName>
</protein>
<dbReference type="InParanoid" id="A0A3Q7GMB0"/>
<dbReference type="STRING" id="4081.A0A3Q7GMB0"/>
<keyword evidence="3" id="KW-1185">Reference proteome</keyword>
<organism evidence="2">
    <name type="scientific">Solanum lycopersicum</name>
    <name type="common">Tomato</name>
    <name type="synonym">Lycopersicon esculentum</name>
    <dbReference type="NCBI Taxonomy" id="4081"/>
    <lineage>
        <taxon>Eukaryota</taxon>
        <taxon>Viridiplantae</taxon>
        <taxon>Streptophyta</taxon>
        <taxon>Embryophyta</taxon>
        <taxon>Tracheophyta</taxon>
        <taxon>Spermatophyta</taxon>
        <taxon>Magnoliopsida</taxon>
        <taxon>eudicotyledons</taxon>
        <taxon>Gunneridae</taxon>
        <taxon>Pentapetalae</taxon>
        <taxon>asterids</taxon>
        <taxon>lamiids</taxon>
        <taxon>Solanales</taxon>
        <taxon>Solanaceae</taxon>
        <taxon>Solanoideae</taxon>
        <taxon>Solaneae</taxon>
        <taxon>Solanum</taxon>
        <taxon>Solanum subgen. Lycopersicon</taxon>
    </lineage>
</organism>
<dbReference type="PANTHER" id="PTHR11439">
    <property type="entry name" value="GAG-POL-RELATED RETROTRANSPOSON"/>
    <property type="match status" value="1"/>
</dbReference>
<evidence type="ECO:0000313" key="3">
    <source>
        <dbReference type="Proteomes" id="UP000004994"/>
    </source>
</evidence>
<reference evidence="2" key="2">
    <citation type="submission" date="2019-01" db="UniProtKB">
        <authorList>
            <consortium name="EnsemblPlants"/>
        </authorList>
    </citation>
    <scope>IDENTIFICATION</scope>
    <source>
        <strain evidence="2">cv. Heinz 1706</strain>
    </source>
</reference>
<dbReference type="PANTHER" id="PTHR11439:SF467">
    <property type="entry name" value="INTEGRASE CATALYTIC DOMAIN-CONTAINING PROTEIN"/>
    <property type="match status" value="1"/>
</dbReference>
<name>A0A3Q7GMB0_SOLLC</name>
<reference evidence="2" key="1">
    <citation type="journal article" date="2012" name="Nature">
        <title>The tomato genome sequence provides insights into fleshy fruit evolution.</title>
        <authorList>
            <consortium name="Tomato Genome Consortium"/>
        </authorList>
    </citation>
    <scope>NUCLEOTIDE SEQUENCE [LARGE SCALE GENOMIC DNA]</scope>
    <source>
        <strain evidence="2">cv. Heinz 1706</strain>
    </source>
</reference>
<evidence type="ECO:0000313" key="2">
    <source>
        <dbReference type="EnsemblPlants" id="Solyc05g046045.1.1"/>
    </source>
</evidence>